<protein>
    <recommendedName>
        <fullName evidence="5">Secreted peptide</fullName>
    </recommendedName>
</protein>
<evidence type="ECO:0000256" key="2">
    <source>
        <dbReference type="SAM" id="SignalP"/>
    </source>
</evidence>
<organism evidence="3 4">
    <name type="scientific">Panicum virgatum</name>
    <name type="common">Blackwell switchgrass</name>
    <dbReference type="NCBI Taxonomy" id="38727"/>
    <lineage>
        <taxon>Eukaryota</taxon>
        <taxon>Viridiplantae</taxon>
        <taxon>Streptophyta</taxon>
        <taxon>Embryophyta</taxon>
        <taxon>Tracheophyta</taxon>
        <taxon>Spermatophyta</taxon>
        <taxon>Magnoliopsida</taxon>
        <taxon>Liliopsida</taxon>
        <taxon>Poales</taxon>
        <taxon>Poaceae</taxon>
        <taxon>PACMAD clade</taxon>
        <taxon>Panicoideae</taxon>
        <taxon>Panicodae</taxon>
        <taxon>Paniceae</taxon>
        <taxon>Panicinae</taxon>
        <taxon>Panicum</taxon>
        <taxon>Panicum sect. Hiantes</taxon>
    </lineage>
</organism>
<keyword evidence="2" id="KW-0732">Signal</keyword>
<dbReference type="AlphaFoldDB" id="A0A8T0PYF2"/>
<accession>A0A8T0PYF2</accession>
<feature type="signal peptide" evidence="2">
    <location>
        <begin position="1"/>
        <end position="20"/>
    </location>
</feature>
<evidence type="ECO:0000256" key="1">
    <source>
        <dbReference type="SAM" id="Phobius"/>
    </source>
</evidence>
<evidence type="ECO:0000313" key="4">
    <source>
        <dbReference type="Proteomes" id="UP000823388"/>
    </source>
</evidence>
<proteinExistence type="predicted"/>
<keyword evidence="1" id="KW-0472">Membrane</keyword>
<gene>
    <name evidence="3" type="ORF">PVAP13_7NG176917</name>
</gene>
<evidence type="ECO:0008006" key="5">
    <source>
        <dbReference type="Google" id="ProtNLM"/>
    </source>
</evidence>
<name>A0A8T0PYF2_PANVG</name>
<dbReference type="Proteomes" id="UP000823388">
    <property type="component" value="Chromosome 7N"/>
</dbReference>
<reference evidence="3" key="1">
    <citation type="submission" date="2020-05" db="EMBL/GenBank/DDBJ databases">
        <title>WGS assembly of Panicum virgatum.</title>
        <authorList>
            <person name="Lovell J.T."/>
            <person name="Jenkins J."/>
            <person name="Shu S."/>
            <person name="Juenger T.E."/>
            <person name="Schmutz J."/>
        </authorList>
    </citation>
    <scope>NUCLEOTIDE SEQUENCE</scope>
    <source>
        <strain evidence="3">AP13</strain>
    </source>
</reference>
<feature type="transmembrane region" description="Helical" evidence="1">
    <location>
        <begin position="30"/>
        <end position="52"/>
    </location>
</feature>
<sequence>MFDPWWLLFLIMVFVVGVSAVRSDSLSVRYVYLNSMCLGWWCCIQFWVLLLPRRWISVSRQRSSSSSLVWTSPMVFHRVHVYRYELRRTVFCGSSMGWGLFIGGGGRIWSCRR</sequence>
<keyword evidence="4" id="KW-1185">Reference proteome</keyword>
<keyword evidence="1" id="KW-1133">Transmembrane helix</keyword>
<feature type="chain" id="PRO_5035782102" description="Secreted peptide" evidence="2">
    <location>
        <begin position="21"/>
        <end position="113"/>
    </location>
</feature>
<comment type="caution">
    <text evidence="3">The sequence shown here is derived from an EMBL/GenBank/DDBJ whole genome shotgun (WGS) entry which is preliminary data.</text>
</comment>
<evidence type="ECO:0000313" key="3">
    <source>
        <dbReference type="EMBL" id="KAG2566680.1"/>
    </source>
</evidence>
<dbReference type="EMBL" id="CM029050">
    <property type="protein sequence ID" value="KAG2566680.1"/>
    <property type="molecule type" value="Genomic_DNA"/>
</dbReference>
<keyword evidence="1" id="KW-0812">Transmembrane</keyword>